<organism evidence="4">
    <name type="scientific">Sesamum calycinum</name>
    <dbReference type="NCBI Taxonomy" id="2727403"/>
    <lineage>
        <taxon>Eukaryota</taxon>
        <taxon>Viridiplantae</taxon>
        <taxon>Streptophyta</taxon>
        <taxon>Embryophyta</taxon>
        <taxon>Tracheophyta</taxon>
        <taxon>Spermatophyta</taxon>
        <taxon>Magnoliopsida</taxon>
        <taxon>eudicotyledons</taxon>
        <taxon>Gunneridae</taxon>
        <taxon>Pentapetalae</taxon>
        <taxon>asterids</taxon>
        <taxon>lamiids</taxon>
        <taxon>Lamiales</taxon>
        <taxon>Pedaliaceae</taxon>
        <taxon>Sesamum</taxon>
    </lineage>
</organism>
<dbReference type="AlphaFoldDB" id="A0AAW2MPT9"/>
<evidence type="ECO:0000256" key="1">
    <source>
        <dbReference type="ARBA" id="ARBA00007626"/>
    </source>
</evidence>
<accession>A0AAW2MPT9</accession>
<dbReference type="PROSITE" id="PS51375">
    <property type="entry name" value="PPR"/>
    <property type="match status" value="1"/>
</dbReference>
<dbReference type="InterPro" id="IPR011990">
    <property type="entry name" value="TPR-like_helical_dom_sf"/>
</dbReference>
<dbReference type="EMBL" id="JACGWM010000013">
    <property type="protein sequence ID" value="KAL0332126.1"/>
    <property type="molecule type" value="Genomic_DNA"/>
</dbReference>
<keyword evidence="2" id="KW-0677">Repeat</keyword>
<feature type="repeat" description="PPR" evidence="3">
    <location>
        <begin position="46"/>
        <end position="80"/>
    </location>
</feature>
<evidence type="ECO:0000256" key="2">
    <source>
        <dbReference type="ARBA" id="ARBA00022737"/>
    </source>
</evidence>
<dbReference type="NCBIfam" id="TIGR00756">
    <property type="entry name" value="PPR"/>
    <property type="match status" value="1"/>
</dbReference>
<comment type="similarity">
    <text evidence="1">Belongs to the PPR family. P subfamily.</text>
</comment>
<evidence type="ECO:0000256" key="3">
    <source>
        <dbReference type="PROSITE-ProRule" id="PRU00708"/>
    </source>
</evidence>
<comment type="caution">
    <text evidence="4">The sequence shown here is derived from an EMBL/GenBank/DDBJ whole genome shotgun (WGS) entry which is preliminary data.</text>
</comment>
<reference evidence="4" key="2">
    <citation type="journal article" date="2024" name="Plant">
        <title>Genomic evolution and insights into agronomic trait innovations of Sesamum species.</title>
        <authorList>
            <person name="Miao H."/>
            <person name="Wang L."/>
            <person name="Qu L."/>
            <person name="Liu H."/>
            <person name="Sun Y."/>
            <person name="Le M."/>
            <person name="Wang Q."/>
            <person name="Wei S."/>
            <person name="Zheng Y."/>
            <person name="Lin W."/>
            <person name="Duan Y."/>
            <person name="Cao H."/>
            <person name="Xiong S."/>
            <person name="Wang X."/>
            <person name="Wei L."/>
            <person name="Li C."/>
            <person name="Ma Q."/>
            <person name="Ju M."/>
            <person name="Zhao R."/>
            <person name="Li G."/>
            <person name="Mu C."/>
            <person name="Tian Q."/>
            <person name="Mei H."/>
            <person name="Zhang T."/>
            <person name="Gao T."/>
            <person name="Zhang H."/>
        </authorList>
    </citation>
    <scope>NUCLEOTIDE SEQUENCE</scope>
    <source>
        <strain evidence="4">KEN8</strain>
    </source>
</reference>
<protein>
    <submittedName>
        <fullName evidence="4">Pentatricopeptide repeat-containing protein</fullName>
    </submittedName>
</protein>
<dbReference type="Gene3D" id="1.25.40.10">
    <property type="entry name" value="Tetratricopeptide repeat domain"/>
    <property type="match status" value="1"/>
</dbReference>
<gene>
    <name evidence="4" type="ORF">Scaly_2114100</name>
</gene>
<sequence>MQLLWEMEDSVFPVSVTSYNLVIGACEAARKPKVALRVYEHMSAPNGSLYNAAIQGICLRSKTDLARKLYVKMREIGLKPDGKTRALMLQNLPKDHKRPVTILYRFSDILQPLSVNYSVTYLMYRRLALESLQLVS</sequence>
<dbReference type="InterPro" id="IPR002885">
    <property type="entry name" value="PPR_rpt"/>
</dbReference>
<proteinExistence type="inferred from homology"/>
<name>A0AAW2MPT9_9LAMI</name>
<dbReference type="PANTHER" id="PTHR47447">
    <property type="entry name" value="OS03G0856100 PROTEIN"/>
    <property type="match status" value="1"/>
</dbReference>
<dbReference type="Pfam" id="PF01535">
    <property type="entry name" value="PPR"/>
    <property type="match status" value="2"/>
</dbReference>
<dbReference type="PANTHER" id="PTHR47447:SF17">
    <property type="entry name" value="OS12G0638900 PROTEIN"/>
    <property type="match status" value="1"/>
</dbReference>
<evidence type="ECO:0000313" key="4">
    <source>
        <dbReference type="EMBL" id="KAL0332126.1"/>
    </source>
</evidence>
<reference evidence="4" key="1">
    <citation type="submission" date="2020-06" db="EMBL/GenBank/DDBJ databases">
        <authorList>
            <person name="Li T."/>
            <person name="Hu X."/>
            <person name="Zhang T."/>
            <person name="Song X."/>
            <person name="Zhang H."/>
            <person name="Dai N."/>
            <person name="Sheng W."/>
            <person name="Hou X."/>
            <person name="Wei L."/>
        </authorList>
    </citation>
    <scope>NUCLEOTIDE SEQUENCE</scope>
    <source>
        <strain evidence="4">KEN8</strain>
        <tissue evidence="4">Leaf</tissue>
    </source>
</reference>